<organism evidence="4 5">
    <name type="scientific">Colletotrichum gloeosporioides (strain Cg-14)</name>
    <name type="common">Anthracnose fungus</name>
    <name type="synonym">Glomerella cingulata</name>
    <dbReference type="NCBI Taxonomy" id="1237896"/>
    <lineage>
        <taxon>Eukaryota</taxon>
        <taxon>Fungi</taxon>
        <taxon>Dikarya</taxon>
        <taxon>Ascomycota</taxon>
        <taxon>Pezizomycotina</taxon>
        <taxon>Sordariomycetes</taxon>
        <taxon>Hypocreomycetidae</taxon>
        <taxon>Glomerellales</taxon>
        <taxon>Glomerellaceae</taxon>
        <taxon>Colletotrichum</taxon>
        <taxon>Colletotrichum gloeosporioides species complex</taxon>
    </lineage>
</organism>
<dbReference type="AlphaFoldDB" id="T0KQ00"/>
<reference evidence="5" key="1">
    <citation type="journal article" date="2013" name="Mol. Plant Microbe Interact.">
        <title>Global aspects of pacC regulation of pathogenicity genes in Colletotrichum gloeosporioides as revealed by transcriptome analysis.</title>
        <authorList>
            <person name="Alkan N."/>
            <person name="Meng X."/>
            <person name="Friedlander G."/>
            <person name="Reuveni E."/>
            <person name="Sukno S."/>
            <person name="Sherman A."/>
            <person name="Thon M."/>
            <person name="Fluhr R."/>
            <person name="Prusky D."/>
        </authorList>
    </citation>
    <scope>NUCLEOTIDE SEQUENCE [LARGE SCALE GENOMIC DNA]</scope>
    <source>
        <strain evidence="5">Cg-14</strain>
    </source>
</reference>
<accession>T0KQ00</accession>
<dbReference type="OMA" id="FFLWIDV"/>
<name>T0KQ00_COLGC</name>
<dbReference type="PANTHER" id="PTHR10366">
    <property type="entry name" value="NAD DEPENDENT EPIMERASE/DEHYDRATASE"/>
    <property type="match status" value="1"/>
</dbReference>
<dbReference type="SUPFAM" id="SSF51735">
    <property type="entry name" value="NAD(P)-binding Rossmann-fold domains"/>
    <property type="match status" value="1"/>
</dbReference>
<dbReference type="Proteomes" id="UP000015530">
    <property type="component" value="Unassembled WGS sequence"/>
</dbReference>
<keyword evidence="1" id="KW-0560">Oxidoreductase</keyword>
<dbReference type="InterPro" id="IPR001509">
    <property type="entry name" value="Epimerase_deHydtase"/>
</dbReference>
<dbReference type="EMBL" id="AMYD01001252">
    <property type="protein sequence ID" value="EQB54004.1"/>
    <property type="molecule type" value="Genomic_DNA"/>
</dbReference>
<feature type="domain" description="NAD-dependent epimerase/dehydratase" evidence="3">
    <location>
        <begin position="4"/>
        <end position="258"/>
    </location>
</feature>
<evidence type="ECO:0000256" key="2">
    <source>
        <dbReference type="ARBA" id="ARBA00023445"/>
    </source>
</evidence>
<evidence type="ECO:0000259" key="3">
    <source>
        <dbReference type="Pfam" id="PF01370"/>
    </source>
</evidence>
<dbReference type="Gene3D" id="3.40.50.720">
    <property type="entry name" value="NAD(P)-binding Rossmann-like Domain"/>
    <property type="match status" value="1"/>
</dbReference>
<sequence length="355" mass="38136">MTKVLVTGGTGFVAGHVIDVLLQRGHSVLTTARSQEKAMAIHGSFKDVPKSKLETIVIPDIAAKGAFSALSTHSLEAVLHVASPFHYNVTDPKKDLIDPAVLGTTGVLHAIKESCPGVKRVVVTSSFAAILNPGLAASGAEKTYSEEDWSPLTVEDAYASPVSAYVVSKKSAEKAAWDFVANEKPNFTLSTINPPMIYGPVRLPPKTLAEVNTSNQLLAEMITGKHKGGLPPTALPLWVDVRDVALAHVKAMESDEAAGKRFFITSGFYSNAEMGKTVWDKFPDLRGKLPGLDTMGGAPNPNLKSFGYDTSRAEDVLGMKWTAYEKTVVDSVKSLKDLKDLTNMYPPNPPSCRKD</sequence>
<comment type="similarity">
    <text evidence="2">Belongs to the NAD(P)-dependent epimerase/dehydratase family. Dihydroflavonol-4-reductase subfamily.</text>
</comment>
<dbReference type="InterPro" id="IPR036291">
    <property type="entry name" value="NAD(P)-bd_dom_sf"/>
</dbReference>
<dbReference type="eggNOG" id="KOG1502">
    <property type="taxonomic scope" value="Eukaryota"/>
</dbReference>
<dbReference type="PANTHER" id="PTHR10366:SF564">
    <property type="entry name" value="STEROL-4-ALPHA-CARBOXYLATE 3-DEHYDROGENASE, DECARBOXYLATING"/>
    <property type="match status" value="1"/>
</dbReference>
<dbReference type="GO" id="GO:0016616">
    <property type="term" value="F:oxidoreductase activity, acting on the CH-OH group of donors, NAD or NADP as acceptor"/>
    <property type="evidence" value="ECO:0007669"/>
    <property type="project" value="TreeGrafter"/>
</dbReference>
<dbReference type="OrthoDB" id="2735536at2759"/>
<comment type="caution">
    <text evidence="4">The sequence shown here is derived from an EMBL/GenBank/DDBJ whole genome shotgun (WGS) entry which is preliminary data.</text>
</comment>
<evidence type="ECO:0000313" key="4">
    <source>
        <dbReference type="EMBL" id="EQB54004.1"/>
    </source>
</evidence>
<evidence type="ECO:0000256" key="1">
    <source>
        <dbReference type="ARBA" id="ARBA00023002"/>
    </source>
</evidence>
<dbReference type="HOGENOM" id="CLU_007383_9_2_1"/>
<evidence type="ECO:0000313" key="5">
    <source>
        <dbReference type="Proteomes" id="UP000015530"/>
    </source>
</evidence>
<dbReference type="FunFam" id="3.40.50.720:FF:000191">
    <property type="entry name" value="Methylglyoxal reductase (NADPH-dependent)"/>
    <property type="match status" value="1"/>
</dbReference>
<dbReference type="STRING" id="1237896.T0KQ00"/>
<gene>
    <name evidence="4" type="ORF">CGLO_06216</name>
</gene>
<proteinExistence type="inferred from homology"/>
<protein>
    <recommendedName>
        <fullName evidence="3">NAD-dependent epimerase/dehydratase domain-containing protein</fullName>
    </recommendedName>
</protein>
<dbReference type="InterPro" id="IPR050425">
    <property type="entry name" value="NAD(P)_dehydrat-like"/>
</dbReference>
<dbReference type="Pfam" id="PF01370">
    <property type="entry name" value="Epimerase"/>
    <property type="match status" value="1"/>
</dbReference>
<dbReference type="CDD" id="cd05227">
    <property type="entry name" value="AR_SDR_e"/>
    <property type="match status" value="1"/>
</dbReference>